<dbReference type="Pfam" id="PF13385">
    <property type="entry name" value="Laminin_G_3"/>
    <property type="match status" value="1"/>
</dbReference>
<dbReference type="InterPro" id="IPR013320">
    <property type="entry name" value="ConA-like_dom_sf"/>
</dbReference>
<evidence type="ECO:0008006" key="3">
    <source>
        <dbReference type="Google" id="ProtNLM"/>
    </source>
</evidence>
<evidence type="ECO:0000256" key="1">
    <source>
        <dbReference type="SAM" id="Phobius"/>
    </source>
</evidence>
<accession>A0A6C0HUT5</accession>
<keyword evidence="1" id="KW-1133">Transmembrane helix</keyword>
<name>A0A6C0HUT5_9ZZZZ</name>
<keyword evidence="1" id="KW-0812">Transmembrane</keyword>
<organism evidence="2">
    <name type="scientific">viral metagenome</name>
    <dbReference type="NCBI Taxonomy" id="1070528"/>
    <lineage>
        <taxon>unclassified sequences</taxon>
        <taxon>metagenomes</taxon>
        <taxon>organismal metagenomes</taxon>
    </lineage>
</organism>
<reference evidence="2" key="1">
    <citation type="journal article" date="2020" name="Nature">
        <title>Giant virus diversity and host interactions through global metagenomics.</title>
        <authorList>
            <person name="Schulz F."/>
            <person name="Roux S."/>
            <person name="Paez-Espino D."/>
            <person name="Jungbluth S."/>
            <person name="Walsh D.A."/>
            <person name="Denef V.J."/>
            <person name="McMahon K.D."/>
            <person name="Konstantinidis K.T."/>
            <person name="Eloe-Fadrosh E.A."/>
            <person name="Kyrpides N.C."/>
            <person name="Woyke T."/>
        </authorList>
    </citation>
    <scope>NUCLEOTIDE SEQUENCE</scope>
    <source>
        <strain evidence="2">GVMAG-M-3300023184-16</strain>
    </source>
</reference>
<feature type="transmembrane region" description="Helical" evidence="1">
    <location>
        <begin position="56"/>
        <end position="80"/>
    </location>
</feature>
<evidence type="ECO:0000313" key="2">
    <source>
        <dbReference type="EMBL" id="QHT84047.1"/>
    </source>
</evidence>
<keyword evidence="1" id="KW-0472">Membrane</keyword>
<dbReference type="Gene3D" id="2.60.120.200">
    <property type="match status" value="1"/>
</dbReference>
<dbReference type="SUPFAM" id="SSF49899">
    <property type="entry name" value="Concanavalin A-like lectins/glucanases"/>
    <property type="match status" value="1"/>
</dbReference>
<dbReference type="AlphaFoldDB" id="A0A6C0HUT5"/>
<protein>
    <recommendedName>
        <fullName evidence="3">LamG-like jellyroll fold domain-containing protein</fullName>
    </recommendedName>
</protein>
<sequence length="315" mass="34146">MDALRENAVNVTNNMNEGMNNVTNTVKNTIKSFGSPAELATTSSEFLDSNTMVAKIAIILLILTGFVILLIVGINIVGYFTKNATNPYIVNGMISGGNSAIVPGNVVSRSNNRQYGIEYTWSIWLQVNDVVSPAQQYAHIFNKGNGNYMNQNISVNGVNYPLGTGIATVNNGPGLYLANGNTPGNVDLYLIMDSVDPGIGPTNIEVTSIPLNKKWMHVAIRLENTLLDVYVNGTITGRYSMTAVPKQNYGDVYVCQNSGFSGFLSNLQYYPRALSAFEINQIVGSGPNTTLSSLANSTKGAPYYLSIDWYFSKLT</sequence>
<proteinExistence type="predicted"/>
<dbReference type="EMBL" id="MN740015">
    <property type="protein sequence ID" value="QHT84047.1"/>
    <property type="molecule type" value="Genomic_DNA"/>
</dbReference>